<proteinExistence type="predicted"/>
<dbReference type="InterPro" id="IPR029021">
    <property type="entry name" value="Prot-tyrosine_phosphatase-like"/>
</dbReference>
<dbReference type="Pfam" id="PF22785">
    <property type="entry name" value="Tc-R-P"/>
    <property type="match status" value="1"/>
</dbReference>
<dbReference type="PANTHER" id="PTHR23339">
    <property type="entry name" value="TYROSINE SPECIFIC PROTEIN PHOSPHATASE AND DUAL SPECIFICITY PROTEIN PHOSPHATASE"/>
    <property type="match status" value="1"/>
</dbReference>
<dbReference type="PROSITE" id="PS00383">
    <property type="entry name" value="TYR_PHOSPHATASE_1"/>
    <property type="match status" value="1"/>
</dbReference>
<dbReference type="InterPro" id="IPR050561">
    <property type="entry name" value="PTP"/>
</dbReference>
<evidence type="ECO:0000313" key="2">
    <source>
        <dbReference type="EMBL" id="QDV45798.1"/>
    </source>
</evidence>
<dbReference type="SUPFAM" id="SSF52799">
    <property type="entry name" value="(Phosphotyrosine protein) phosphatases II"/>
    <property type="match status" value="1"/>
</dbReference>
<dbReference type="EMBL" id="CP037423">
    <property type="protein sequence ID" value="QDV45798.1"/>
    <property type="molecule type" value="Genomic_DNA"/>
</dbReference>
<dbReference type="KEGG" id="snep:Enr13x_57010"/>
<dbReference type="InterPro" id="IPR016130">
    <property type="entry name" value="Tyr_Pase_AS"/>
</dbReference>
<organism evidence="2 3">
    <name type="scientific">Stieleria neptunia</name>
    <dbReference type="NCBI Taxonomy" id="2527979"/>
    <lineage>
        <taxon>Bacteria</taxon>
        <taxon>Pseudomonadati</taxon>
        <taxon>Planctomycetota</taxon>
        <taxon>Planctomycetia</taxon>
        <taxon>Pirellulales</taxon>
        <taxon>Pirellulaceae</taxon>
        <taxon>Stieleria</taxon>
    </lineage>
</organism>
<protein>
    <submittedName>
        <fullName evidence="2">Dual specificity phosphatase, catalytic domain</fullName>
    </submittedName>
</protein>
<dbReference type="InterPro" id="IPR000387">
    <property type="entry name" value="Tyr_Pase_dom"/>
</dbReference>
<dbReference type="PROSITE" id="PS50056">
    <property type="entry name" value="TYR_PHOSPHATASE_2"/>
    <property type="match status" value="1"/>
</dbReference>
<dbReference type="RefSeq" id="WP_231743812.1">
    <property type="nucleotide sequence ID" value="NZ_CP037423.1"/>
</dbReference>
<dbReference type="AlphaFoldDB" id="A0A518HY72"/>
<name>A0A518HY72_9BACT</name>
<gene>
    <name evidence="2" type="ORF">Enr13x_57010</name>
</gene>
<keyword evidence="3" id="KW-1185">Reference proteome</keyword>
<dbReference type="FunFam" id="3.90.190.10:FF:000157">
    <property type="entry name" value="Protein-tyrosine phosphatase"/>
    <property type="match status" value="1"/>
</dbReference>
<dbReference type="Gene3D" id="3.90.190.10">
    <property type="entry name" value="Protein tyrosine phosphatase superfamily"/>
    <property type="match status" value="1"/>
</dbReference>
<accession>A0A518HY72</accession>
<feature type="domain" description="Tyrosine specific protein phosphatases" evidence="1">
    <location>
        <begin position="104"/>
        <end position="158"/>
    </location>
</feature>
<evidence type="ECO:0000313" key="3">
    <source>
        <dbReference type="Proteomes" id="UP000319004"/>
    </source>
</evidence>
<reference evidence="2 3" key="1">
    <citation type="submission" date="2019-03" db="EMBL/GenBank/DDBJ databases">
        <title>Deep-cultivation of Planctomycetes and their phenomic and genomic characterization uncovers novel biology.</title>
        <authorList>
            <person name="Wiegand S."/>
            <person name="Jogler M."/>
            <person name="Boedeker C."/>
            <person name="Pinto D."/>
            <person name="Vollmers J."/>
            <person name="Rivas-Marin E."/>
            <person name="Kohn T."/>
            <person name="Peeters S.H."/>
            <person name="Heuer A."/>
            <person name="Rast P."/>
            <person name="Oberbeckmann S."/>
            <person name="Bunk B."/>
            <person name="Jeske O."/>
            <person name="Meyerdierks A."/>
            <person name="Storesund J.E."/>
            <person name="Kallscheuer N."/>
            <person name="Luecker S."/>
            <person name="Lage O.M."/>
            <person name="Pohl T."/>
            <person name="Merkel B.J."/>
            <person name="Hornburger P."/>
            <person name="Mueller R.-W."/>
            <person name="Bruemmer F."/>
            <person name="Labrenz M."/>
            <person name="Spormann A.M."/>
            <person name="Op den Camp H."/>
            <person name="Overmann J."/>
            <person name="Amann R."/>
            <person name="Jetten M.S.M."/>
            <person name="Mascher T."/>
            <person name="Medema M.H."/>
            <person name="Devos D.P."/>
            <person name="Kaster A.-K."/>
            <person name="Ovreas L."/>
            <person name="Rohde M."/>
            <person name="Galperin M.Y."/>
            <person name="Jogler C."/>
        </authorList>
    </citation>
    <scope>NUCLEOTIDE SEQUENCE [LARGE SCALE GENOMIC DNA]</scope>
    <source>
        <strain evidence="2 3">Enr13</strain>
    </source>
</reference>
<evidence type="ECO:0000259" key="1">
    <source>
        <dbReference type="PROSITE" id="PS50056"/>
    </source>
</evidence>
<sequence>MSFTRPSKPSVARAYWVVESKFLAGAYPGAADPAAHRHRVEQLWKLGIRTFINLVEEAETNNYGQPFLRYDGLLRELASAAGEFVTHLRFPIEDLGVPSADRMTCILDAVDLSLAADRPVFIHCFGGVGRTGISVCCWLIRHGHVEPNQAIEMLKTLREADETTCHRPAPENSRQCQFVESWR</sequence>
<dbReference type="Proteomes" id="UP000319004">
    <property type="component" value="Chromosome"/>
</dbReference>